<gene>
    <name evidence="1" type="ORF">MSSIH_1951</name>
</gene>
<dbReference type="KEGG" id="msz:MSSIH_1951"/>
<dbReference type="GeneID" id="41606010"/>
<evidence type="ECO:0000313" key="2">
    <source>
        <dbReference type="Proteomes" id="UP000033092"/>
    </source>
</evidence>
<accession>A0A0E3LAU7</accession>
<name>A0A0E3LAU7_9EURY</name>
<dbReference type="RefSeq" id="WP_048172276.1">
    <property type="nucleotide sequence ID" value="NZ_CP009507.1"/>
</dbReference>
<proteinExistence type="predicted"/>
<dbReference type="HOGENOM" id="CLU_030249_0_0_2"/>
<reference evidence="1 2" key="1">
    <citation type="submission" date="2014-07" db="EMBL/GenBank/DDBJ databases">
        <title>Methanogenic archaea and the global carbon cycle.</title>
        <authorList>
            <person name="Henriksen J.R."/>
            <person name="Luke J."/>
            <person name="Reinhart S."/>
            <person name="Benedict M.N."/>
            <person name="Youngblut N.D."/>
            <person name="Metcalf M.E."/>
            <person name="Whitaker R.J."/>
            <person name="Metcalf W.W."/>
        </authorList>
    </citation>
    <scope>NUCLEOTIDE SEQUENCE [LARGE SCALE GENOMIC DNA]</scope>
    <source>
        <strain evidence="1 2">HI350</strain>
    </source>
</reference>
<dbReference type="PATRIC" id="fig|1434119.4.peg.2511"/>
<organism evidence="1 2">
    <name type="scientific">Methanosarcina siciliae HI350</name>
    <dbReference type="NCBI Taxonomy" id="1434119"/>
    <lineage>
        <taxon>Archaea</taxon>
        <taxon>Methanobacteriati</taxon>
        <taxon>Methanobacteriota</taxon>
        <taxon>Stenosarchaea group</taxon>
        <taxon>Methanomicrobia</taxon>
        <taxon>Methanosarcinales</taxon>
        <taxon>Methanosarcinaceae</taxon>
        <taxon>Methanosarcina</taxon>
    </lineage>
</organism>
<dbReference type="EMBL" id="CP009507">
    <property type="protein sequence ID" value="AKB32641.1"/>
    <property type="molecule type" value="Genomic_DNA"/>
</dbReference>
<dbReference type="AlphaFoldDB" id="A0A0E3LAU7"/>
<dbReference type="Proteomes" id="UP000033092">
    <property type="component" value="Chromosome"/>
</dbReference>
<dbReference type="GeneID" id="24860856"/>
<sequence length="503" mass="55906">MKKYIMVIILGISFVMLTGTGLAANETYDAGAFQQALEQDGFTVQEGELGYFDFLGLYEEGVLPSAYGNNPTTKYLIYFVPPAPGYEVDEQIKQITSTLGVKENTTPFWNLGPDEAVVFVGRTAPECRYFSYDNFIMHRTYGDEKRWLFANIADTINNLVIKTEGTPNGSSGNPFNQTTIIILTADRGIDQRIRAAAQSAGYSDNIINTQVMPSVMLNMGVENDSDTFASFFRPALFNDTQAEENYINNTPATVFRITPNNTTELDPYDYPELRVRGTGKTEFDLMDDLEELRIAILDRYNESNATELPTSQGVPIGSDAIQRGINGVGPTNDAVYLWSANQTASSPTPPFFDTSQYYPFLQDPEITLGNDSNEFIIVYGVNHAATGKATYSNFCIYGADAWNGVRAITDADFSGSAEEYLPDNPNAKYLYVYKLARNCSEDDQYCYEVPYGVGAYGIEPDQPLFIAWRIYMENATKTGPAYSEIVYDRAIKFDPMSSGNMSS</sequence>
<evidence type="ECO:0000313" key="1">
    <source>
        <dbReference type="EMBL" id="AKB32641.1"/>
    </source>
</evidence>
<protein>
    <submittedName>
        <fullName evidence="1">Uncharacterized protein</fullName>
    </submittedName>
</protein>